<feature type="transmembrane region" description="Helical" evidence="1">
    <location>
        <begin position="211"/>
        <end position="228"/>
    </location>
</feature>
<keyword evidence="1" id="KW-0472">Membrane</keyword>
<name>A0A162AGS6_9GAMM</name>
<dbReference type="PATRIC" id="fig|1365251.3.peg.3211"/>
<evidence type="ECO:0000313" key="3">
    <source>
        <dbReference type="EMBL" id="KZN49472.1"/>
    </source>
</evidence>
<feature type="transmembrane region" description="Helical" evidence="1">
    <location>
        <begin position="139"/>
        <end position="158"/>
    </location>
</feature>
<comment type="caution">
    <text evidence="3">The sequence shown here is derived from an EMBL/GenBank/DDBJ whole genome shotgun (WGS) entry which is preliminary data.</text>
</comment>
<dbReference type="PANTHER" id="PTHR36927">
    <property type="entry name" value="BLR4337 PROTEIN"/>
    <property type="match status" value="1"/>
</dbReference>
<reference evidence="3 4" key="1">
    <citation type="submission" date="2013-07" db="EMBL/GenBank/DDBJ databases">
        <title>Comparative Genomic and Metabolomic Analysis of Twelve Strains of Pseudoalteromonas luteoviolacea.</title>
        <authorList>
            <person name="Vynne N.G."/>
            <person name="Mansson M."/>
            <person name="Gram L."/>
        </authorList>
    </citation>
    <scope>NUCLEOTIDE SEQUENCE [LARGE SCALE GENOMIC DNA]</scope>
    <source>
        <strain evidence="3 4">H33</strain>
    </source>
</reference>
<keyword evidence="1" id="KW-0812">Transmembrane</keyword>
<gene>
    <name evidence="3" type="ORF">N476_19500</name>
</gene>
<dbReference type="PANTHER" id="PTHR36927:SF1">
    <property type="entry name" value="MDO-LIKE PROTEIN"/>
    <property type="match status" value="1"/>
</dbReference>
<dbReference type="AlphaFoldDB" id="A0A162AGS6"/>
<feature type="transmembrane region" description="Helical" evidence="1">
    <location>
        <begin position="53"/>
        <end position="77"/>
    </location>
</feature>
<feature type="transmembrane region" description="Helical" evidence="1">
    <location>
        <begin position="285"/>
        <end position="305"/>
    </location>
</feature>
<dbReference type="Proteomes" id="UP000076503">
    <property type="component" value="Unassembled WGS sequence"/>
</dbReference>
<keyword evidence="1" id="KW-1133">Transmembrane helix</keyword>
<dbReference type="InterPro" id="IPR002656">
    <property type="entry name" value="Acyl_transf_3_dom"/>
</dbReference>
<dbReference type="OrthoDB" id="341887at2"/>
<dbReference type="Pfam" id="PF01757">
    <property type="entry name" value="Acyl_transf_3"/>
    <property type="match status" value="1"/>
</dbReference>
<evidence type="ECO:0000313" key="4">
    <source>
        <dbReference type="Proteomes" id="UP000076503"/>
    </source>
</evidence>
<feature type="transmembrane region" description="Helical" evidence="1">
    <location>
        <begin position="89"/>
        <end position="111"/>
    </location>
</feature>
<feature type="transmembrane region" description="Helical" evidence="1">
    <location>
        <begin position="170"/>
        <end position="196"/>
    </location>
</feature>
<dbReference type="GO" id="GO:0016747">
    <property type="term" value="F:acyltransferase activity, transferring groups other than amino-acyl groups"/>
    <property type="evidence" value="ECO:0007669"/>
    <property type="project" value="InterPro"/>
</dbReference>
<feature type="transmembrane region" description="Helical" evidence="1">
    <location>
        <begin position="349"/>
        <end position="371"/>
    </location>
</feature>
<organism evidence="3 4">
    <name type="scientific">Pseudoalteromonas luteoviolacea H33</name>
    <dbReference type="NCBI Taxonomy" id="1365251"/>
    <lineage>
        <taxon>Bacteria</taxon>
        <taxon>Pseudomonadati</taxon>
        <taxon>Pseudomonadota</taxon>
        <taxon>Gammaproteobacteria</taxon>
        <taxon>Alteromonadales</taxon>
        <taxon>Pseudoalteromonadaceae</taxon>
        <taxon>Pseudoalteromonas</taxon>
    </lineage>
</organism>
<proteinExistence type="predicted"/>
<feature type="transmembrane region" description="Helical" evidence="1">
    <location>
        <begin position="240"/>
        <end position="258"/>
    </location>
</feature>
<feature type="transmembrane region" description="Helical" evidence="1">
    <location>
        <begin position="325"/>
        <end position="343"/>
    </location>
</feature>
<protein>
    <recommendedName>
        <fullName evidence="2">Acyltransferase 3 domain-containing protein</fullName>
    </recommendedName>
</protein>
<evidence type="ECO:0000259" key="2">
    <source>
        <dbReference type="Pfam" id="PF01757"/>
    </source>
</evidence>
<evidence type="ECO:0000256" key="1">
    <source>
        <dbReference type="SAM" id="Phobius"/>
    </source>
</evidence>
<feature type="domain" description="Acyltransferase 3" evidence="2">
    <location>
        <begin position="8"/>
        <end position="368"/>
    </location>
</feature>
<sequence length="389" mass="43460">MSSTPRFYFIDNLRCIALLLGVLFHAALAYSPYFHTIWLSADPNKAFIFDGLTHWLHLFRMPLFFVIAGFCSALVIVKKGNTPFIKHRLKRILLPFLIFLPLVIASFIHVLSWGAEIAKPLPPIYAAFSAITEPQVSTAHLWFLWLLMQFCLIHWAVSRAMSTFKAKLPLITLPLFAWGLVLGLALVVIGFAALLWQPTPFPAPDKLSPQPWALAFYGAFYVFGIILYHHKSALTRSAGAILPLLLVAILSLTAYLIYLPDAPTLEQVIAAAKQGALTPSGKQHAYIVAIQAVAIVSWTALILLLGHHFLNHKNRISRYLSDASYWVYLVHVPVLLYIQMPLINVTLPAGIKFFISVAATMGVSLLSYHFVVRRTVIGRLLNGNKQKVL</sequence>
<dbReference type="RefSeq" id="WP_063362559.1">
    <property type="nucleotide sequence ID" value="NZ_AUXZ01000081.1"/>
</dbReference>
<dbReference type="EMBL" id="AUXZ01000081">
    <property type="protein sequence ID" value="KZN49472.1"/>
    <property type="molecule type" value="Genomic_DNA"/>
</dbReference>
<dbReference type="InterPro" id="IPR050623">
    <property type="entry name" value="Glucan_succinyl_AcylTrfase"/>
</dbReference>
<accession>A0A162AGS6</accession>